<name>A0A9P0QTD6_9ASCO</name>
<accession>A0A9P0QTD6</accession>
<dbReference type="Proteomes" id="UP000837801">
    <property type="component" value="Unassembled WGS sequence"/>
</dbReference>
<comment type="caution">
    <text evidence="7">The sequence shown here is derived from an EMBL/GenBank/DDBJ whole genome shotgun (WGS) entry which is preliminary data.</text>
</comment>
<keyword evidence="3" id="KW-0964">Secreted</keyword>
<gene>
    <name evidence="7" type="ORF">CLIB1423_17S02674</name>
</gene>
<evidence type="ECO:0000256" key="4">
    <source>
        <dbReference type="ARBA" id="ARBA00022729"/>
    </source>
</evidence>
<dbReference type="InterPro" id="IPR014044">
    <property type="entry name" value="CAP_dom"/>
</dbReference>
<keyword evidence="4 5" id="KW-0732">Signal</keyword>
<evidence type="ECO:0000313" key="8">
    <source>
        <dbReference type="Proteomes" id="UP000837801"/>
    </source>
</evidence>
<dbReference type="GO" id="GO:0031982">
    <property type="term" value="C:vesicle"/>
    <property type="evidence" value="ECO:0007669"/>
    <property type="project" value="UniProtKB-ARBA"/>
</dbReference>
<dbReference type="FunFam" id="3.40.33.10:FF:000012">
    <property type="entry name" value="Secreted protein PRY1"/>
    <property type="match status" value="1"/>
</dbReference>
<dbReference type="GO" id="GO:0005576">
    <property type="term" value="C:extracellular region"/>
    <property type="evidence" value="ECO:0007669"/>
    <property type="project" value="UniProtKB-SubCell"/>
</dbReference>
<dbReference type="Pfam" id="PF00188">
    <property type="entry name" value="CAP"/>
    <property type="match status" value="1"/>
</dbReference>
<comment type="subcellular location">
    <subcellularLocation>
        <location evidence="1">Secreted</location>
    </subcellularLocation>
</comment>
<dbReference type="Gene3D" id="3.40.33.10">
    <property type="entry name" value="CAP"/>
    <property type="match status" value="1"/>
</dbReference>
<dbReference type="CDD" id="cd05384">
    <property type="entry name" value="CAP_PRY1-like"/>
    <property type="match status" value="1"/>
</dbReference>
<dbReference type="SMART" id="SM00198">
    <property type="entry name" value="SCP"/>
    <property type="match status" value="1"/>
</dbReference>
<comment type="similarity">
    <text evidence="2">Belongs to the CRISP family.</text>
</comment>
<dbReference type="InterPro" id="IPR035940">
    <property type="entry name" value="CAP_sf"/>
</dbReference>
<protein>
    <submittedName>
        <fullName evidence="7">Protein Pry1p</fullName>
    </submittedName>
</protein>
<dbReference type="PANTHER" id="PTHR10334">
    <property type="entry name" value="CYSTEINE-RICH SECRETORY PROTEIN-RELATED"/>
    <property type="match status" value="1"/>
</dbReference>
<sequence>MQLSFPLATALAILQVASAKIVYVTQIHTTTVVGDGYVQSSTSAPAETPTTVEPTSTVAASTTSVAAAASSSSSSESGIYADIAESPDLDATFAKDILDAHNTDRSKHQAPNLSWDKTVYEYAQAYADKYDCSGSLTHSGGQYGENLACGYSDGPAAVAAWYSEGDNWDYSNANSYNHFTQVIWKSTTKLGCAIKDCSANNWGHYVICSYDTAGNIIGELAANVLSG</sequence>
<feature type="signal peptide" evidence="5">
    <location>
        <begin position="1"/>
        <end position="19"/>
    </location>
</feature>
<feature type="chain" id="PRO_5040128733" evidence="5">
    <location>
        <begin position="20"/>
        <end position="227"/>
    </location>
</feature>
<feature type="domain" description="SCP" evidence="6">
    <location>
        <begin position="92"/>
        <end position="218"/>
    </location>
</feature>
<organism evidence="7 8">
    <name type="scientific">[Candida] railenensis</name>
    <dbReference type="NCBI Taxonomy" id="45579"/>
    <lineage>
        <taxon>Eukaryota</taxon>
        <taxon>Fungi</taxon>
        <taxon>Dikarya</taxon>
        <taxon>Ascomycota</taxon>
        <taxon>Saccharomycotina</taxon>
        <taxon>Pichiomycetes</taxon>
        <taxon>Debaryomycetaceae</taxon>
        <taxon>Kurtzmaniella</taxon>
    </lineage>
</organism>
<dbReference type="InterPro" id="IPR001283">
    <property type="entry name" value="CRISP-related"/>
</dbReference>
<evidence type="ECO:0000259" key="6">
    <source>
        <dbReference type="SMART" id="SM00198"/>
    </source>
</evidence>
<proteinExistence type="inferred from homology"/>
<dbReference type="AlphaFoldDB" id="A0A9P0QTD6"/>
<evidence type="ECO:0000256" key="1">
    <source>
        <dbReference type="ARBA" id="ARBA00004613"/>
    </source>
</evidence>
<reference evidence="7" key="1">
    <citation type="submission" date="2022-03" db="EMBL/GenBank/DDBJ databases">
        <authorList>
            <person name="Legras J.-L."/>
            <person name="Devillers H."/>
            <person name="Grondin C."/>
        </authorList>
    </citation>
    <scope>NUCLEOTIDE SEQUENCE</scope>
    <source>
        <strain evidence="7">CLIB 1423</strain>
    </source>
</reference>
<evidence type="ECO:0000256" key="5">
    <source>
        <dbReference type="SAM" id="SignalP"/>
    </source>
</evidence>
<evidence type="ECO:0000256" key="2">
    <source>
        <dbReference type="ARBA" id="ARBA00009923"/>
    </source>
</evidence>
<dbReference type="EMBL" id="CAKXYY010000017">
    <property type="protein sequence ID" value="CAH2354595.1"/>
    <property type="molecule type" value="Genomic_DNA"/>
</dbReference>
<keyword evidence="8" id="KW-1185">Reference proteome</keyword>
<evidence type="ECO:0000313" key="7">
    <source>
        <dbReference type="EMBL" id="CAH2354595.1"/>
    </source>
</evidence>
<dbReference type="OrthoDB" id="337038at2759"/>
<dbReference type="SUPFAM" id="SSF55797">
    <property type="entry name" value="PR-1-like"/>
    <property type="match status" value="1"/>
</dbReference>
<evidence type="ECO:0000256" key="3">
    <source>
        <dbReference type="ARBA" id="ARBA00022525"/>
    </source>
</evidence>
<dbReference type="PRINTS" id="PR00837">
    <property type="entry name" value="V5TPXLIKE"/>
</dbReference>